<evidence type="ECO:0000313" key="2">
    <source>
        <dbReference type="Proteomes" id="UP000823635"/>
    </source>
</evidence>
<dbReference type="CDD" id="cd00761">
    <property type="entry name" value="Glyco_tranf_GTA_type"/>
    <property type="match status" value="1"/>
</dbReference>
<accession>A0A9D9GXX4</accession>
<dbReference type="Gene3D" id="3.90.550.10">
    <property type="entry name" value="Spore Coat Polysaccharide Biosynthesis Protein SpsA, Chain A"/>
    <property type="match status" value="1"/>
</dbReference>
<dbReference type="InterPro" id="IPR029044">
    <property type="entry name" value="Nucleotide-diphossugar_trans"/>
</dbReference>
<dbReference type="EMBL" id="JADINB010000066">
    <property type="protein sequence ID" value="MBO8428854.1"/>
    <property type="molecule type" value="Genomic_DNA"/>
</dbReference>
<reference evidence="1" key="2">
    <citation type="journal article" date="2021" name="PeerJ">
        <title>Extensive microbial diversity within the chicken gut microbiome revealed by metagenomics and culture.</title>
        <authorList>
            <person name="Gilroy R."/>
            <person name="Ravi A."/>
            <person name="Getino M."/>
            <person name="Pursley I."/>
            <person name="Horton D.L."/>
            <person name="Alikhan N.F."/>
            <person name="Baker D."/>
            <person name="Gharbi K."/>
            <person name="Hall N."/>
            <person name="Watson M."/>
            <person name="Adriaenssens E.M."/>
            <person name="Foster-Nyarko E."/>
            <person name="Jarju S."/>
            <person name="Secka A."/>
            <person name="Antonio M."/>
            <person name="Oren A."/>
            <person name="Chaudhuri R.R."/>
            <person name="La Ragione R."/>
            <person name="Hildebrand F."/>
            <person name="Pallen M.J."/>
        </authorList>
    </citation>
    <scope>NUCLEOTIDE SEQUENCE</scope>
    <source>
        <strain evidence="1">15467</strain>
    </source>
</reference>
<comment type="caution">
    <text evidence="1">The sequence shown here is derived from an EMBL/GenBank/DDBJ whole genome shotgun (WGS) entry which is preliminary data.</text>
</comment>
<reference evidence="1" key="1">
    <citation type="submission" date="2020-10" db="EMBL/GenBank/DDBJ databases">
        <authorList>
            <person name="Gilroy R."/>
        </authorList>
    </citation>
    <scope>NUCLEOTIDE SEQUENCE</scope>
    <source>
        <strain evidence="1">15467</strain>
    </source>
</reference>
<gene>
    <name evidence="1" type="ORF">IAC68_02835</name>
</gene>
<protein>
    <submittedName>
        <fullName evidence="1">Glycosyltransferase family 2 protein</fullName>
    </submittedName>
</protein>
<evidence type="ECO:0000313" key="1">
    <source>
        <dbReference type="EMBL" id="MBO8428854.1"/>
    </source>
</evidence>
<dbReference type="AlphaFoldDB" id="A0A9D9GXX4"/>
<dbReference type="Proteomes" id="UP000823635">
    <property type="component" value="Unassembled WGS sequence"/>
</dbReference>
<sequence length="238" mass="27360">MEPLHIITPVKDSLDLTVQTIKSILGSETNFPFKYTVYNDFSTQENTARLSSLSKELGFELVNLQEITSTPSPNYRLTLRLAQKKALEEGASLLIVESDVVVRADTVQKLYDGSKEKPDCAIAASVTVDGNGEINYPYLFAKKIRKDVVPVRNHCSFCCSILTNRFLKEYDFNRLDPSKNWYDVSISQTALKMGYRNYLFLSLPVWHRPHASRPWKQLKYSSPLKYYWYKIVKGLDKI</sequence>
<organism evidence="1 2">
    <name type="scientific">Candidatus Egerieousia excrementavium</name>
    <dbReference type="NCBI Taxonomy" id="2840778"/>
    <lineage>
        <taxon>Bacteria</taxon>
        <taxon>Pseudomonadati</taxon>
        <taxon>Bacteroidota</taxon>
        <taxon>Bacteroidia</taxon>
        <taxon>Bacteroidales</taxon>
        <taxon>Candidatus Egerieousia</taxon>
    </lineage>
</organism>
<dbReference type="SUPFAM" id="SSF53448">
    <property type="entry name" value="Nucleotide-diphospho-sugar transferases"/>
    <property type="match status" value="1"/>
</dbReference>
<proteinExistence type="predicted"/>
<name>A0A9D9GXX4_9BACT</name>